<dbReference type="Proteomes" id="UP000507470">
    <property type="component" value="Unassembled WGS sequence"/>
</dbReference>
<sequence length="540" mass="61846">MASSKPLPCGPCQEGKVNTKAEFWCYSCEEGLCSKCSGHHKRSKSSRDHKTIDIKSYKPSIRAIKTECGKHGQQLNMYCPSHLMPCCDECVSITHSKCTGIKSLASVVEKTKIDQSTQSLEKQINSIKYFLEKLVTNKSKNISRSEREYESIQDFIVEIRKKINIHLTNLEKKLCNEAETIWNQEKSKATDVISEIEGKQKNLNKMQDQLQTVYIRLNNKYTNVNNMWKIWKRMTGPKEFDIKMRQNDEIEKILSKLESLESLGKVTSVKTNVDLNKDTSVRREAQVESREQTNIRNMTMNIETKIEINMKKVISDMICLMDGRVIVVEKERSVKVLTSYGKLKKQLPISGKAYGVTQINQNTIAITYPFEIAIKIFNMENEIVTKFITLDKKCWDLEGNTLKSIQIESQSDLENIVYCNDRVIYSNFDGNAVCCYGESGKQFWQNTQDLKGPGGLCTDTYGNIIVADYYSGRIVVISKDGQDSKVLISEEIDWIILSVFVLNIMSLQVLFVITNANTWQHSIYLLDNIHTDYSNDITFL</sequence>
<proteinExistence type="predicted"/>
<accession>A0A6J8EBK5</accession>
<protein>
    <recommendedName>
        <fullName evidence="4">B box-type domain-containing protein</fullName>
    </recommendedName>
</protein>
<dbReference type="PANTHER" id="PTHR25462">
    <property type="entry name" value="BONUS, ISOFORM C-RELATED"/>
    <property type="match status" value="1"/>
</dbReference>
<reference evidence="5 6" key="1">
    <citation type="submission" date="2020-06" db="EMBL/GenBank/DDBJ databases">
        <authorList>
            <person name="Li R."/>
            <person name="Bekaert M."/>
        </authorList>
    </citation>
    <scope>NUCLEOTIDE SEQUENCE [LARGE SCALE GENOMIC DNA]</scope>
    <source>
        <strain evidence="6">wild</strain>
    </source>
</reference>
<dbReference type="PANTHER" id="PTHR25462:SF296">
    <property type="entry name" value="MEIOTIC P26, ISOFORM F"/>
    <property type="match status" value="1"/>
</dbReference>
<dbReference type="InterPro" id="IPR011042">
    <property type="entry name" value="6-blade_b-propeller_TolB-like"/>
</dbReference>
<evidence type="ECO:0000313" key="6">
    <source>
        <dbReference type="Proteomes" id="UP000507470"/>
    </source>
</evidence>
<dbReference type="EMBL" id="CACVKT020008879">
    <property type="protein sequence ID" value="CAC5418159.1"/>
    <property type="molecule type" value="Genomic_DNA"/>
</dbReference>
<keyword evidence="2" id="KW-0862">Zinc</keyword>
<evidence type="ECO:0000259" key="4">
    <source>
        <dbReference type="PROSITE" id="PS50119"/>
    </source>
</evidence>
<keyword evidence="2" id="KW-0863">Zinc-finger</keyword>
<evidence type="ECO:0000256" key="1">
    <source>
        <dbReference type="ARBA" id="ARBA00022737"/>
    </source>
</evidence>
<evidence type="ECO:0000313" key="5">
    <source>
        <dbReference type="EMBL" id="CAC5418159.1"/>
    </source>
</evidence>
<dbReference type="GO" id="GO:0008270">
    <property type="term" value="F:zinc ion binding"/>
    <property type="evidence" value="ECO:0007669"/>
    <property type="project" value="UniProtKB-KW"/>
</dbReference>
<dbReference type="PROSITE" id="PS51125">
    <property type="entry name" value="NHL"/>
    <property type="match status" value="1"/>
</dbReference>
<feature type="domain" description="B box-type" evidence="4">
    <location>
        <begin position="4"/>
        <end position="54"/>
    </location>
</feature>
<dbReference type="SUPFAM" id="SSF63829">
    <property type="entry name" value="Calcium-dependent phosphotriesterase"/>
    <property type="match status" value="1"/>
</dbReference>
<dbReference type="Gene3D" id="3.30.160.60">
    <property type="entry name" value="Classic Zinc Finger"/>
    <property type="match status" value="1"/>
</dbReference>
<dbReference type="OrthoDB" id="9986513at2759"/>
<keyword evidence="1" id="KW-0677">Repeat</keyword>
<feature type="repeat" description="NHL" evidence="3">
    <location>
        <begin position="437"/>
        <end position="480"/>
    </location>
</feature>
<dbReference type="InterPro" id="IPR047153">
    <property type="entry name" value="TRIM45/56/19-like"/>
</dbReference>
<dbReference type="AlphaFoldDB" id="A0A6J8EBK5"/>
<dbReference type="PROSITE" id="PS50119">
    <property type="entry name" value="ZF_BBOX"/>
    <property type="match status" value="1"/>
</dbReference>
<dbReference type="InterPro" id="IPR000315">
    <property type="entry name" value="Znf_B-box"/>
</dbReference>
<dbReference type="Pfam" id="PF22586">
    <property type="entry name" value="ANCHR-like_BBOX"/>
    <property type="match status" value="1"/>
</dbReference>
<evidence type="ECO:0000256" key="2">
    <source>
        <dbReference type="PROSITE-ProRule" id="PRU00024"/>
    </source>
</evidence>
<evidence type="ECO:0000256" key="3">
    <source>
        <dbReference type="PROSITE-ProRule" id="PRU00504"/>
    </source>
</evidence>
<dbReference type="InterPro" id="IPR001258">
    <property type="entry name" value="NHL_repeat"/>
</dbReference>
<organism evidence="5 6">
    <name type="scientific">Mytilus coruscus</name>
    <name type="common">Sea mussel</name>
    <dbReference type="NCBI Taxonomy" id="42192"/>
    <lineage>
        <taxon>Eukaryota</taxon>
        <taxon>Metazoa</taxon>
        <taxon>Spiralia</taxon>
        <taxon>Lophotrochozoa</taxon>
        <taxon>Mollusca</taxon>
        <taxon>Bivalvia</taxon>
        <taxon>Autobranchia</taxon>
        <taxon>Pteriomorphia</taxon>
        <taxon>Mytilida</taxon>
        <taxon>Mytiloidea</taxon>
        <taxon>Mytilidae</taxon>
        <taxon>Mytilinae</taxon>
        <taxon>Mytilus</taxon>
    </lineage>
</organism>
<gene>
    <name evidence="5" type="ORF">MCOR_50614</name>
</gene>
<name>A0A6J8EBK5_MYTCO</name>
<dbReference type="Gene3D" id="2.120.10.30">
    <property type="entry name" value="TolB, C-terminal domain"/>
    <property type="match status" value="1"/>
</dbReference>
<keyword evidence="6" id="KW-1185">Reference proteome</keyword>
<keyword evidence="2" id="KW-0479">Metal-binding</keyword>